<dbReference type="OrthoDB" id="8449817at2"/>
<evidence type="ECO:0000313" key="4">
    <source>
        <dbReference type="Proteomes" id="UP000185783"/>
    </source>
</evidence>
<protein>
    <recommendedName>
        <fullName evidence="2">Cytochrome c oxidase subunit IV bacterial aa3 type domain-containing protein</fullName>
    </recommendedName>
</protein>
<evidence type="ECO:0000259" key="2">
    <source>
        <dbReference type="Pfam" id="PF07835"/>
    </source>
</evidence>
<feature type="transmembrane region" description="Helical" evidence="1">
    <location>
        <begin position="51"/>
        <end position="69"/>
    </location>
</feature>
<keyword evidence="4" id="KW-1185">Reference proteome</keyword>
<keyword evidence="1" id="KW-1133">Transmembrane helix</keyword>
<gene>
    <name evidence="3" type="ORF">A3843_10650</name>
</gene>
<dbReference type="EMBL" id="LVVZ01000015">
    <property type="protein sequence ID" value="OKL44033.1"/>
    <property type="molecule type" value="Genomic_DNA"/>
</dbReference>
<organism evidence="3 4">
    <name type="scientific">Pseudovibrio exalbescens</name>
    <dbReference type="NCBI Taxonomy" id="197461"/>
    <lineage>
        <taxon>Bacteria</taxon>
        <taxon>Pseudomonadati</taxon>
        <taxon>Pseudomonadota</taxon>
        <taxon>Alphaproteobacteria</taxon>
        <taxon>Hyphomicrobiales</taxon>
        <taxon>Stappiaceae</taxon>
        <taxon>Pseudovibrio</taxon>
    </lineage>
</organism>
<feature type="transmembrane region" description="Helical" evidence="1">
    <location>
        <begin position="75"/>
        <end position="93"/>
    </location>
</feature>
<comment type="caution">
    <text evidence="3">The sequence shown here is derived from an EMBL/GenBank/DDBJ whole genome shotgun (WGS) entry which is preliminary data.</text>
</comment>
<sequence>MADGSSKAMDYNDHENTYEGFIKFSTIAAAVVLTWIVCLAAIAFGGTAGSVLGTILIILSFGGAVMGAVSKKSAITAPGVVLALSLLALAVTAS</sequence>
<keyword evidence="1" id="KW-0812">Transmembrane</keyword>
<feature type="domain" description="Cytochrome c oxidase subunit IV bacterial aa3 type" evidence="2">
    <location>
        <begin position="8"/>
        <end position="42"/>
    </location>
</feature>
<evidence type="ECO:0000256" key="1">
    <source>
        <dbReference type="SAM" id="Phobius"/>
    </source>
</evidence>
<feature type="transmembrane region" description="Helical" evidence="1">
    <location>
        <begin position="20"/>
        <end position="44"/>
    </location>
</feature>
<dbReference type="Proteomes" id="UP000185783">
    <property type="component" value="Unassembled WGS sequence"/>
</dbReference>
<dbReference type="AlphaFoldDB" id="A0A1U7JH09"/>
<proteinExistence type="predicted"/>
<dbReference type="InterPro" id="IPR036596">
    <property type="entry name" value="Cyt-C_aa3_sf"/>
</dbReference>
<evidence type="ECO:0000313" key="3">
    <source>
        <dbReference type="EMBL" id="OKL44033.1"/>
    </source>
</evidence>
<dbReference type="STRING" id="197461.A3843_10650"/>
<reference evidence="3 4" key="1">
    <citation type="submission" date="2016-03" db="EMBL/GenBank/DDBJ databases">
        <title>Genome sequence of Nesiotobacter sp. nov., a moderately halophilic alphaproteobacterium isolated from the Yellow Sea, China.</title>
        <authorList>
            <person name="Zhang G."/>
            <person name="Zhang R."/>
        </authorList>
    </citation>
    <scope>NUCLEOTIDE SEQUENCE [LARGE SCALE GENOMIC DNA]</scope>
    <source>
        <strain evidence="3 4">WB1-6</strain>
    </source>
</reference>
<dbReference type="RefSeq" id="WP_081657401.1">
    <property type="nucleotide sequence ID" value="NZ_LVVZ01000015.1"/>
</dbReference>
<dbReference type="Gene3D" id="1.20.5.160">
    <property type="entry name" value="Bacterial aa3 type cytochrome c oxidase subunit IV"/>
    <property type="match status" value="1"/>
</dbReference>
<accession>A0A1U7JH09</accession>
<dbReference type="SUPFAM" id="SSF81469">
    <property type="entry name" value="Bacterial aa3 type cytochrome c oxidase subunit IV"/>
    <property type="match status" value="1"/>
</dbReference>
<keyword evidence="1" id="KW-0472">Membrane</keyword>
<dbReference type="InterPro" id="IPR012422">
    <property type="entry name" value="Cyt_c_oxidase_su4_bac-aa3"/>
</dbReference>
<name>A0A1U7JH09_9HYPH</name>
<dbReference type="Pfam" id="PF07835">
    <property type="entry name" value="COX4_pro_2"/>
    <property type="match status" value="1"/>
</dbReference>